<sequence>ETSWRRGTYTETNALLSYFAPPPSSLAVPHPPCSGSGRAVSPNQRRLSEDLHGCRRSGFWEVHHRHDRSLPFLTDYFFLFGDQPLLPSGIRCTEVLIVPERPSRELYGRLKPT</sequence>
<dbReference type="EMBL" id="RWGY01000002">
    <property type="protein sequence ID" value="TVU51496.1"/>
    <property type="molecule type" value="Genomic_DNA"/>
</dbReference>
<proteinExistence type="predicted"/>
<dbReference type="Proteomes" id="UP000324897">
    <property type="component" value="Chromosome 6"/>
</dbReference>
<name>A0A5J9WUJ0_9POAL</name>
<reference evidence="1 2" key="1">
    <citation type="journal article" date="2019" name="Sci. Rep.">
        <title>A high-quality genome of Eragrostis curvula grass provides insights into Poaceae evolution and supports new strategies to enhance forage quality.</title>
        <authorList>
            <person name="Carballo J."/>
            <person name="Santos B.A.C.M."/>
            <person name="Zappacosta D."/>
            <person name="Garbus I."/>
            <person name="Selva J.P."/>
            <person name="Gallo C.A."/>
            <person name="Diaz A."/>
            <person name="Albertini E."/>
            <person name="Caccamo M."/>
            <person name="Echenique V."/>
        </authorList>
    </citation>
    <scope>NUCLEOTIDE SEQUENCE [LARGE SCALE GENOMIC DNA]</scope>
    <source>
        <strain evidence="2">cv. Victoria</strain>
        <tissue evidence="1">Leaf</tissue>
    </source>
</reference>
<dbReference type="AlphaFoldDB" id="A0A5J9WUJ0"/>
<evidence type="ECO:0000313" key="2">
    <source>
        <dbReference type="Proteomes" id="UP000324897"/>
    </source>
</evidence>
<protein>
    <submittedName>
        <fullName evidence="1">Uncharacterized protein</fullName>
    </submittedName>
</protein>
<accession>A0A5J9WUJ0</accession>
<comment type="caution">
    <text evidence="1">The sequence shown here is derived from an EMBL/GenBank/DDBJ whole genome shotgun (WGS) entry which is preliminary data.</text>
</comment>
<gene>
    <name evidence="1" type="ORF">EJB05_02928</name>
</gene>
<feature type="non-terminal residue" evidence="1">
    <location>
        <position position="1"/>
    </location>
</feature>
<keyword evidence="2" id="KW-1185">Reference proteome</keyword>
<evidence type="ECO:0000313" key="1">
    <source>
        <dbReference type="EMBL" id="TVU51496.1"/>
    </source>
</evidence>
<dbReference type="Gramene" id="TVU51496">
    <property type="protein sequence ID" value="TVU51496"/>
    <property type="gene ID" value="EJB05_02928"/>
</dbReference>
<organism evidence="1 2">
    <name type="scientific">Eragrostis curvula</name>
    <name type="common">weeping love grass</name>
    <dbReference type="NCBI Taxonomy" id="38414"/>
    <lineage>
        <taxon>Eukaryota</taxon>
        <taxon>Viridiplantae</taxon>
        <taxon>Streptophyta</taxon>
        <taxon>Embryophyta</taxon>
        <taxon>Tracheophyta</taxon>
        <taxon>Spermatophyta</taxon>
        <taxon>Magnoliopsida</taxon>
        <taxon>Liliopsida</taxon>
        <taxon>Poales</taxon>
        <taxon>Poaceae</taxon>
        <taxon>PACMAD clade</taxon>
        <taxon>Chloridoideae</taxon>
        <taxon>Eragrostideae</taxon>
        <taxon>Eragrostidinae</taxon>
        <taxon>Eragrostis</taxon>
    </lineage>
</organism>